<dbReference type="Pfam" id="PF07715">
    <property type="entry name" value="Plug"/>
    <property type="match status" value="1"/>
</dbReference>
<dbReference type="EMBL" id="SHKP01000004">
    <property type="protein sequence ID" value="RZU02305.1"/>
    <property type="molecule type" value="Genomic_DNA"/>
</dbReference>
<evidence type="ECO:0000256" key="3">
    <source>
        <dbReference type="ARBA" id="ARBA00022448"/>
    </source>
</evidence>
<keyword evidence="4 13" id="KW-1134">Transmembrane beta strand</keyword>
<evidence type="ECO:0000256" key="1">
    <source>
        <dbReference type="ARBA" id="ARBA00004571"/>
    </source>
</evidence>
<feature type="domain" description="TonB-dependent receptor-like beta-barrel" evidence="16">
    <location>
        <begin position="236"/>
        <end position="697"/>
    </location>
</feature>
<dbReference type="AlphaFoldDB" id="A0A4Q7W0G4"/>
<dbReference type="InterPro" id="IPR000531">
    <property type="entry name" value="Beta-barrel_TonB"/>
</dbReference>
<accession>A0A4Q7W0G4</accession>
<dbReference type="GO" id="GO:0006826">
    <property type="term" value="P:iron ion transport"/>
    <property type="evidence" value="ECO:0007669"/>
    <property type="project" value="UniProtKB-KW"/>
</dbReference>
<evidence type="ECO:0000256" key="2">
    <source>
        <dbReference type="ARBA" id="ARBA00009810"/>
    </source>
</evidence>
<organism evidence="18 19">
    <name type="scientific">Rivibacter subsaxonicus</name>
    <dbReference type="NCBI Taxonomy" id="457575"/>
    <lineage>
        <taxon>Bacteria</taxon>
        <taxon>Pseudomonadati</taxon>
        <taxon>Pseudomonadota</taxon>
        <taxon>Betaproteobacteria</taxon>
        <taxon>Burkholderiales</taxon>
        <taxon>Rivibacter</taxon>
    </lineage>
</organism>
<comment type="caution">
    <text evidence="18">The sequence shown here is derived from an EMBL/GenBank/DDBJ whole genome shotgun (WGS) entry which is preliminary data.</text>
</comment>
<evidence type="ECO:0000256" key="10">
    <source>
        <dbReference type="ARBA" id="ARBA00023136"/>
    </source>
</evidence>
<evidence type="ECO:0000256" key="8">
    <source>
        <dbReference type="ARBA" id="ARBA00023065"/>
    </source>
</evidence>
<name>A0A4Q7W0G4_9BURK</name>
<keyword evidence="8" id="KW-0406">Ion transport</keyword>
<dbReference type="SUPFAM" id="SSF56935">
    <property type="entry name" value="Porins"/>
    <property type="match status" value="1"/>
</dbReference>
<keyword evidence="15" id="KW-0732">Signal</keyword>
<evidence type="ECO:0000256" key="5">
    <source>
        <dbReference type="ARBA" id="ARBA00022496"/>
    </source>
</evidence>
<evidence type="ECO:0000256" key="12">
    <source>
        <dbReference type="ARBA" id="ARBA00023237"/>
    </source>
</evidence>
<keyword evidence="12 13" id="KW-0998">Cell outer membrane</keyword>
<feature type="chain" id="PRO_5020360893" evidence="15">
    <location>
        <begin position="31"/>
        <end position="734"/>
    </location>
</feature>
<dbReference type="CDD" id="cd01347">
    <property type="entry name" value="ligand_gated_channel"/>
    <property type="match status" value="1"/>
</dbReference>
<evidence type="ECO:0000313" key="18">
    <source>
        <dbReference type="EMBL" id="RZU02305.1"/>
    </source>
</evidence>
<evidence type="ECO:0000259" key="17">
    <source>
        <dbReference type="Pfam" id="PF07715"/>
    </source>
</evidence>
<reference evidence="18 19" key="1">
    <citation type="submission" date="2019-02" db="EMBL/GenBank/DDBJ databases">
        <title>Genomic Encyclopedia of Type Strains, Phase IV (KMG-IV): sequencing the most valuable type-strain genomes for metagenomic binning, comparative biology and taxonomic classification.</title>
        <authorList>
            <person name="Goeker M."/>
        </authorList>
    </citation>
    <scope>NUCLEOTIDE SEQUENCE [LARGE SCALE GENOMIC DNA]</scope>
    <source>
        <strain evidence="18 19">DSM 19570</strain>
    </source>
</reference>
<dbReference type="InterPro" id="IPR036942">
    <property type="entry name" value="Beta-barrel_TonB_sf"/>
</dbReference>
<dbReference type="Gene3D" id="2.170.130.10">
    <property type="entry name" value="TonB-dependent receptor, plug domain"/>
    <property type="match status" value="1"/>
</dbReference>
<keyword evidence="7" id="KW-0408">Iron</keyword>
<dbReference type="PROSITE" id="PS52016">
    <property type="entry name" value="TONB_DEPENDENT_REC_3"/>
    <property type="match status" value="1"/>
</dbReference>
<keyword evidence="5" id="KW-0410">Iron transport</keyword>
<keyword evidence="19" id="KW-1185">Reference proteome</keyword>
<keyword evidence="10 13" id="KW-0472">Membrane</keyword>
<evidence type="ECO:0000256" key="11">
    <source>
        <dbReference type="ARBA" id="ARBA00023170"/>
    </source>
</evidence>
<keyword evidence="11 18" id="KW-0675">Receptor</keyword>
<dbReference type="PANTHER" id="PTHR32552:SF81">
    <property type="entry name" value="TONB-DEPENDENT OUTER MEMBRANE RECEPTOR"/>
    <property type="match status" value="1"/>
</dbReference>
<dbReference type="OrthoDB" id="9760620at2"/>
<evidence type="ECO:0000313" key="19">
    <source>
        <dbReference type="Proteomes" id="UP000293671"/>
    </source>
</evidence>
<keyword evidence="9 14" id="KW-0798">TonB box</keyword>
<keyword evidence="3 13" id="KW-0813">Transport</keyword>
<sequence>MHPSRLPARFTGPLRCAVSLLVGVGGGAHAQTAAATLEPVIVVGSGFEQRAFETPYSVSAVEREAIRAGGPMVNLSESMARVPGLIVANRSNYAQDLQINSRGFGARATFGVRGLRLYTDGIPATMPDGQGQVSHFDLAGAQRVEVLRGPFSALYGNSSGGVIALVSAPVDSRYGEVALDGGSFGLRQARLTAQAPFGDTPGRGLDLRLGASYFEIDGFRPHSSAERTLANLRAGWTGDADTVVVSLNYLDQPADDPLGLSREQFDADPYQTTSQAFTFDTRKQAQQEQLGAQWRHRFDNLGPLAESALTAYGGRRSVTQWQAIPVLTQNNPNPPPFTTRHPGGVIDFDRSYAGVDGRLVLRWALEDERSAKLVIGATAERSSEDRRGYENFIGDPLAPSAIGVTGRLRRDETNSTRSIDGYAQGEIEFVRNWVATLGVRSGTIRFKAEDRYIVGTNGDDSGEREFSYTNPVAALQWRAAPGLNLYLSAGRGFESPTFNELAYRPDGQAGFNADLQAQTSRQLELGAKWRNESLGLSLDAALFEARTDDEIGVATNAGGRSSFRNVGRTTRRGVEIGGAWAITREWRTAIALTWLEARYDDGFMTCLAAPCLVPNVPVAAGNRIAGTTPRVGYAEVAWRPLADTELAAEWRGQGATPVNDLNRDFAHGFATVALRASQGFDLGAGGRIEALARIDNLFDRVYAGSVIVNEANSRFFEPGAPRNYYLGLKWRLGF</sequence>
<dbReference type="RefSeq" id="WP_130430077.1">
    <property type="nucleotide sequence ID" value="NZ_SHKP01000004.1"/>
</dbReference>
<feature type="domain" description="TonB-dependent receptor plug" evidence="17">
    <location>
        <begin position="52"/>
        <end position="162"/>
    </location>
</feature>
<dbReference type="InterPro" id="IPR012910">
    <property type="entry name" value="Plug_dom"/>
</dbReference>
<proteinExistence type="inferred from homology"/>
<evidence type="ECO:0000259" key="16">
    <source>
        <dbReference type="Pfam" id="PF00593"/>
    </source>
</evidence>
<dbReference type="InterPro" id="IPR039426">
    <property type="entry name" value="TonB-dep_rcpt-like"/>
</dbReference>
<evidence type="ECO:0000256" key="9">
    <source>
        <dbReference type="ARBA" id="ARBA00023077"/>
    </source>
</evidence>
<dbReference type="PANTHER" id="PTHR32552">
    <property type="entry name" value="FERRICHROME IRON RECEPTOR-RELATED"/>
    <property type="match status" value="1"/>
</dbReference>
<evidence type="ECO:0000256" key="6">
    <source>
        <dbReference type="ARBA" id="ARBA00022692"/>
    </source>
</evidence>
<dbReference type="InterPro" id="IPR037066">
    <property type="entry name" value="Plug_dom_sf"/>
</dbReference>
<dbReference type="GO" id="GO:0009279">
    <property type="term" value="C:cell outer membrane"/>
    <property type="evidence" value="ECO:0007669"/>
    <property type="project" value="UniProtKB-SubCell"/>
</dbReference>
<evidence type="ECO:0000256" key="15">
    <source>
        <dbReference type="SAM" id="SignalP"/>
    </source>
</evidence>
<keyword evidence="6 13" id="KW-0812">Transmembrane</keyword>
<dbReference type="Gene3D" id="2.40.170.20">
    <property type="entry name" value="TonB-dependent receptor, beta-barrel domain"/>
    <property type="match status" value="1"/>
</dbReference>
<dbReference type="Pfam" id="PF00593">
    <property type="entry name" value="TonB_dep_Rec_b-barrel"/>
    <property type="match status" value="1"/>
</dbReference>
<evidence type="ECO:0000256" key="7">
    <source>
        <dbReference type="ARBA" id="ARBA00023004"/>
    </source>
</evidence>
<evidence type="ECO:0000256" key="14">
    <source>
        <dbReference type="RuleBase" id="RU003357"/>
    </source>
</evidence>
<feature type="signal peptide" evidence="15">
    <location>
        <begin position="1"/>
        <end position="30"/>
    </location>
</feature>
<dbReference type="Proteomes" id="UP000293671">
    <property type="component" value="Unassembled WGS sequence"/>
</dbReference>
<evidence type="ECO:0000256" key="13">
    <source>
        <dbReference type="PROSITE-ProRule" id="PRU01360"/>
    </source>
</evidence>
<comment type="subcellular location">
    <subcellularLocation>
        <location evidence="1 13">Cell outer membrane</location>
        <topology evidence="1 13">Multi-pass membrane protein</topology>
    </subcellularLocation>
</comment>
<comment type="similarity">
    <text evidence="2 13 14">Belongs to the TonB-dependent receptor family.</text>
</comment>
<gene>
    <name evidence="18" type="ORF">EV670_0328</name>
</gene>
<protein>
    <submittedName>
        <fullName evidence="18">Iron complex outermembrane receptor protein</fullName>
    </submittedName>
</protein>
<evidence type="ECO:0000256" key="4">
    <source>
        <dbReference type="ARBA" id="ARBA00022452"/>
    </source>
</evidence>